<evidence type="ECO:0000259" key="2">
    <source>
        <dbReference type="PROSITE" id="PS50110"/>
    </source>
</evidence>
<dbReference type="EMBL" id="JAGKSP010000009">
    <property type="protein sequence ID" value="MBP3965049.1"/>
    <property type="molecule type" value="Genomic_DNA"/>
</dbReference>
<dbReference type="InterPro" id="IPR011006">
    <property type="entry name" value="CheY-like_superfamily"/>
</dbReference>
<evidence type="ECO:0000256" key="1">
    <source>
        <dbReference type="PROSITE-ProRule" id="PRU00169"/>
    </source>
</evidence>
<dbReference type="SUPFAM" id="SSF52172">
    <property type="entry name" value="CheY-like"/>
    <property type="match status" value="1"/>
</dbReference>
<protein>
    <submittedName>
        <fullName evidence="3">Response regulator</fullName>
    </submittedName>
</protein>
<accession>A0ABS5CGU5</accession>
<name>A0ABS5CGU5_9BACL</name>
<sequence>MKDTCCNQKDKETKILILSARAAIEERVKGLDLGANDYLTKPFDF</sequence>
<dbReference type="Pfam" id="PF00072">
    <property type="entry name" value="Response_reg"/>
    <property type="match status" value="1"/>
</dbReference>
<evidence type="ECO:0000313" key="4">
    <source>
        <dbReference type="Proteomes" id="UP000673394"/>
    </source>
</evidence>
<dbReference type="Gene3D" id="3.40.50.2300">
    <property type="match status" value="1"/>
</dbReference>
<reference evidence="3 4" key="1">
    <citation type="submission" date="2021-04" db="EMBL/GenBank/DDBJ databases">
        <title>Paenibacillus sp. DLE-14 whole genome sequence.</title>
        <authorList>
            <person name="Ham Y.J."/>
        </authorList>
    </citation>
    <scope>NUCLEOTIDE SEQUENCE [LARGE SCALE GENOMIC DNA]</scope>
    <source>
        <strain evidence="3 4">DLE-14</strain>
    </source>
</reference>
<comment type="caution">
    <text evidence="3">The sequence shown here is derived from an EMBL/GenBank/DDBJ whole genome shotgun (WGS) entry which is preliminary data.</text>
</comment>
<keyword evidence="4" id="KW-1185">Reference proteome</keyword>
<gene>
    <name evidence="3" type="ORF">I8J30_20185</name>
</gene>
<dbReference type="InterPro" id="IPR001789">
    <property type="entry name" value="Sig_transdc_resp-reg_receiver"/>
</dbReference>
<comment type="caution">
    <text evidence="1">Lacks conserved residue(s) required for the propagation of feature annotation.</text>
</comment>
<organism evidence="3 4">
    <name type="scientific">Paenibacillus lignilyticus</name>
    <dbReference type="NCBI Taxonomy" id="1172615"/>
    <lineage>
        <taxon>Bacteria</taxon>
        <taxon>Bacillati</taxon>
        <taxon>Bacillota</taxon>
        <taxon>Bacilli</taxon>
        <taxon>Bacillales</taxon>
        <taxon>Paenibacillaceae</taxon>
        <taxon>Paenibacillus</taxon>
    </lineage>
</organism>
<dbReference type="PROSITE" id="PS50110">
    <property type="entry name" value="RESPONSE_REGULATORY"/>
    <property type="match status" value="1"/>
</dbReference>
<evidence type="ECO:0000313" key="3">
    <source>
        <dbReference type="EMBL" id="MBP3965049.1"/>
    </source>
</evidence>
<dbReference type="Proteomes" id="UP000673394">
    <property type="component" value="Unassembled WGS sequence"/>
</dbReference>
<dbReference type="RefSeq" id="WP_210661535.1">
    <property type="nucleotide sequence ID" value="NZ_JAGKSP010000009.1"/>
</dbReference>
<feature type="domain" description="Response regulatory" evidence="2">
    <location>
        <begin position="1"/>
        <end position="45"/>
    </location>
</feature>
<proteinExistence type="predicted"/>